<keyword evidence="2" id="KW-1185">Reference proteome</keyword>
<comment type="caution">
    <text evidence="1">The sequence shown here is derived from an EMBL/GenBank/DDBJ whole genome shotgun (WGS) entry which is preliminary data.</text>
</comment>
<evidence type="ECO:0000313" key="1">
    <source>
        <dbReference type="EMBL" id="MDX8335259.1"/>
    </source>
</evidence>
<accession>A0ABU4W978</accession>
<dbReference type="RefSeq" id="WP_320312671.1">
    <property type="nucleotide sequence ID" value="NZ_JAVIKH010000002.1"/>
</dbReference>
<organism evidence="1 2">
    <name type="scientific">Candidatus Cetobacterium colombiensis</name>
    <dbReference type="NCBI Taxonomy" id="3073100"/>
    <lineage>
        <taxon>Bacteria</taxon>
        <taxon>Fusobacteriati</taxon>
        <taxon>Fusobacteriota</taxon>
        <taxon>Fusobacteriia</taxon>
        <taxon>Fusobacteriales</taxon>
        <taxon>Fusobacteriaceae</taxon>
        <taxon>Cetobacterium</taxon>
    </lineage>
</organism>
<dbReference type="Pfam" id="PF14595">
    <property type="entry name" value="Thioredoxin_9"/>
    <property type="match status" value="1"/>
</dbReference>
<dbReference type="Proteomes" id="UP001279681">
    <property type="component" value="Unassembled WGS sequence"/>
</dbReference>
<name>A0ABU4W978_9FUSO</name>
<protein>
    <submittedName>
        <fullName evidence="1">Thioredoxin family protein</fullName>
    </submittedName>
</protein>
<proteinExistence type="predicted"/>
<gene>
    <name evidence="1" type="ORF">RFV38_01920</name>
</gene>
<evidence type="ECO:0000313" key="2">
    <source>
        <dbReference type="Proteomes" id="UP001279681"/>
    </source>
</evidence>
<reference evidence="2" key="1">
    <citation type="submission" date="2023-07" db="EMBL/GenBank/DDBJ databases">
        <authorList>
            <person name="Colorado M.A."/>
            <person name="Villamil L.M."/>
            <person name="Melo J.F."/>
            <person name="Rodriguez J.A."/>
            <person name="Ruiz R.Y."/>
        </authorList>
    </citation>
    <scope>NUCLEOTIDE SEQUENCE [LARGE SCALE GENOMIC DNA]</scope>
    <source>
        <strain evidence="2">C33</strain>
    </source>
</reference>
<dbReference type="EMBL" id="JAVIKH010000002">
    <property type="protein sequence ID" value="MDX8335259.1"/>
    <property type="molecule type" value="Genomic_DNA"/>
</dbReference>
<sequence>MDMKTLYSAGMNFDAFMGTGIKSERDRIPKNYSRIVMTEDEINIVKNIEQKINFLVSGEPWCMDFQVNVTVLKKFCELNPNFDMAIITKARGEKFLKPLMEVEEFKVPFIVPLSENYEVCGDIFVERPKEIKKFVYEDVKMEYLKGQYLNETVKDLIEMITKK</sequence>
<dbReference type="Gene3D" id="3.40.30.10">
    <property type="entry name" value="Glutaredoxin"/>
    <property type="match status" value="1"/>
</dbReference>